<feature type="domain" description="OCA" evidence="5">
    <location>
        <begin position="10"/>
        <end position="32"/>
    </location>
</feature>
<feature type="compositionally biased region" description="Polar residues" evidence="4">
    <location>
        <begin position="91"/>
        <end position="108"/>
    </location>
</feature>
<dbReference type="InterPro" id="IPR037655">
    <property type="entry name" value="POU2AF2"/>
</dbReference>
<dbReference type="GO" id="GO:0043565">
    <property type="term" value="F:sequence-specific DNA binding"/>
    <property type="evidence" value="ECO:0007669"/>
    <property type="project" value="TreeGrafter"/>
</dbReference>
<dbReference type="InterPro" id="IPR047571">
    <property type="entry name" value="OCA"/>
</dbReference>
<reference evidence="6 7" key="1">
    <citation type="journal article" date="2020" name="Nature">
        <title>Six reference-quality genomes reveal evolution of bat adaptations.</title>
        <authorList>
            <person name="Jebb D."/>
            <person name="Huang Z."/>
            <person name="Pippel M."/>
            <person name="Hughes G.M."/>
            <person name="Lavrichenko K."/>
            <person name="Devanna P."/>
            <person name="Winkler S."/>
            <person name="Jermiin L.S."/>
            <person name="Skirmuntt E.C."/>
            <person name="Katzourakis A."/>
            <person name="Burkitt-Gray L."/>
            <person name="Ray D.A."/>
            <person name="Sullivan K.A.M."/>
            <person name="Roscito J.G."/>
            <person name="Kirilenko B.M."/>
            <person name="Davalos L.M."/>
            <person name="Corthals A.P."/>
            <person name="Power M.L."/>
            <person name="Jones G."/>
            <person name="Ransome R.D."/>
            <person name="Dechmann D.K.N."/>
            <person name="Locatelli A.G."/>
            <person name="Puechmaille S.J."/>
            <person name="Fedrigo O."/>
            <person name="Jarvis E.D."/>
            <person name="Hiller M."/>
            <person name="Vernes S.C."/>
            <person name="Myers E.W."/>
            <person name="Teeling E.C."/>
        </authorList>
    </citation>
    <scope>NUCLEOTIDE SEQUENCE [LARGE SCALE GENOMIC DNA]</scope>
    <source>
        <strain evidence="6">MRouAeg1</strain>
        <tissue evidence="6">Muscle</tissue>
    </source>
</reference>
<gene>
    <name evidence="6" type="ORF">HJG63_001657</name>
</gene>
<keyword evidence="2" id="KW-0010">Activator</keyword>
<organism evidence="6 7">
    <name type="scientific">Rousettus aegyptiacus</name>
    <name type="common">Egyptian fruit bat</name>
    <name type="synonym">Pteropus aegyptiacus</name>
    <dbReference type="NCBI Taxonomy" id="9407"/>
    <lineage>
        <taxon>Eukaryota</taxon>
        <taxon>Metazoa</taxon>
        <taxon>Chordata</taxon>
        <taxon>Craniata</taxon>
        <taxon>Vertebrata</taxon>
        <taxon>Euteleostomi</taxon>
        <taxon>Mammalia</taxon>
        <taxon>Eutheria</taxon>
        <taxon>Laurasiatheria</taxon>
        <taxon>Chiroptera</taxon>
        <taxon>Yinpterochiroptera</taxon>
        <taxon>Pteropodoidea</taxon>
        <taxon>Pteropodidae</taxon>
        <taxon>Rousettinae</taxon>
        <taxon>Rousettus</taxon>
    </lineage>
</organism>
<sequence>MESVPGDYSKRVYQGVRVKHTVKDLLAEKRSRQTSNSRFNVHQSCQVTMVSEDPSYLTPTSTTLNLPMTPAPPSCRSPFPVSPPQCRATRPSWTPTSRSPTGSTAPQP</sequence>
<comment type="caution">
    <text evidence="6">The sequence shown here is derived from an EMBL/GenBank/DDBJ whole genome shotgun (WGS) entry which is preliminary data.</text>
</comment>
<proteinExistence type="predicted"/>
<dbReference type="EMBL" id="JACASE010000005">
    <property type="protein sequence ID" value="KAF6464175.1"/>
    <property type="molecule type" value="Genomic_DNA"/>
</dbReference>
<evidence type="ECO:0000256" key="2">
    <source>
        <dbReference type="ARBA" id="ARBA00023159"/>
    </source>
</evidence>
<dbReference type="GO" id="GO:0070974">
    <property type="term" value="F:POU domain binding"/>
    <property type="evidence" value="ECO:0007669"/>
    <property type="project" value="InterPro"/>
</dbReference>
<evidence type="ECO:0000313" key="7">
    <source>
        <dbReference type="Proteomes" id="UP000593571"/>
    </source>
</evidence>
<keyword evidence="3" id="KW-0804">Transcription</keyword>
<dbReference type="AlphaFoldDB" id="A0A7J8GWZ8"/>
<accession>A0A7J8GWZ8</accession>
<evidence type="ECO:0000259" key="5">
    <source>
        <dbReference type="PROSITE" id="PS52003"/>
    </source>
</evidence>
<dbReference type="PROSITE" id="PS52003">
    <property type="entry name" value="OCA"/>
    <property type="match status" value="1"/>
</dbReference>
<feature type="compositionally biased region" description="Pro residues" evidence="4">
    <location>
        <begin position="69"/>
        <end position="83"/>
    </location>
</feature>
<dbReference type="GO" id="GO:0003713">
    <property type="term" value="F:transcription coactivator activity"/>
    <property type="evidence" value="ECO:0007669"/>
    <property type="project" value="TreeGrafter"/>
</dbReference>
<dbReference type="PANTHER" id="PTHR28376">
    <property type="entry name" value="RGD1562914"/>
    <property type="match status" value="1"/>
</dbReference>
<protein>
    <recommendedName>
        <fullName evidence="5">OCA domain-containing protein</fullName>
    </recommendedName>
</protein>
<keyword evidence="1" id="KW-0805">Transcription regulation</keyword>
<feature type="region of interest" description="Disordered" evidence="4">
    <location>
        <begin position="53"/>
        <end position="108"/>
    </location>
</feature>
<dbReference type="GO" id="GO:0005634">
    <property type="term" value="C:nucleus"/>
    <property type="evidence" value="ECO:0007669"/>
    <property type="project" value="TreeGrafter"/>
</dbReference>
<name>A0A7J8GWZ8_ROUAE</name>
<evidence type="ECO:0000256" key="1">
    <source>
        <dbReference type="ARBA" id="ARBA00023015"/>
    </source>
</evidence>
<evidence type="ECO:0000256" key="3">
    <source>
        <dbReference type="ARBA" id="ARBA00023163"/>
    </source>
</evidence>
<dbReference type="Proteomes" id="UP000593571">
    <property type="component" value="Unassembled WGS sequence"/>
</dbReference>
<keyword evidence="7" id="KW-1185">Reference proteome</keyword>
<evidence type="ECO:0000256" key="4">
    <source>
        <dbReference type="SAM" id="MobiDB-lite"/>
    </source>
</evidence>
<evidence type="ECO:0000313" key="6">
    <source>
        <dbReference type="EMBL" id="KAF6464175.1"/>
    </source>
</evidence>
<feature type="compositionally biased region" description="Polar residues" evidence="4">
    <location>
        <begin position="57"/>
        <end position="66"/>
    </location>
</feature>
<dbReference type="PANTHER" id="PTHR28376:SF1">
    <property type="entry name" value="POU DOMAIN CLASS 2-ASSOCIATING FACTOR 2"/>
    <property type="match status" value="1"/>
</dbReference>